<proteinExistence type="predicted"/>
<accession>A0A2N9BAC0</accession>
<keyword evidence="1" id="KW-0233">DNA recombination</keyword>
<dbReference type="GO" id="GO:0003677">
    <property type="term" value="F:DNA binding"/>
    <property type="evidence" value="ECO:0007669"/>
    <property type="project" value="InterPro"/>
</dbReference>
<dbReference type="AlphaFoldDB" id="A0A2N9BAC0"/>
<sequence>MPDNFRFNDLRHTGNTLAADTGAKLKDLMVRAGQSSERAQLIYQHSTAKHQRKLAQGIDAEVRQQLRESADERRRTMDA</sequence>
<dbReference type="InterPro" id="IPR011010">
    <property type="entry name" value="DNA_brk_join_enz"/>
</dbReference>
<dbReference type="GO" id="GO:0015074">
    <property type="term" value="P:DNA integration"/>
    <property type="evidence" value="ECO:0007669"/>
    <property type="project" value="InterPro"/>
</dbReference>
<dbReference type="RefSeq" id="WP_010032182.1">
    <property type="nucleotide sequence ID" value="NZ_LT962942.1"/>
</dbReference>
<organism evidence="2 3">
    <name type="scientific">Streptomyces chartreusis NRRL 3882</name>
    <dbReference type="NCBI Taxonomy" id="1079985"/>
    <lineage>
        <taxon>Bacteria</taxon>
        <taxon>Bacillati</taxon>
        <taxon>Actinomycetota</taxon>
        <taxon>Actinomycetes</taxon>
        <taxon>Kitasatosporales</taxon>
        <taxon>Streptomycetaceae</taxon>
        <taxon>Streptomyces</taxon>
    </lineage>
</organism>
<dbReference type="GO" id="GO:0006310">
    <property type="term" value="P:DNA recombination"/>
    <property type="evidence" value="ECO:0007669"/>
    <property type="project" value="UniProtKB-KW"/>
</dbReference>
<dbReference type="Gene3D" id="1.10.443.10">
    <property type="entry name" value="Intergrase catalytic core"/>
    <property type="match status" value="1"/>
</dbReference>
<dbReference type="SUPFAM" id="SSF56349">
    <property type="entry name" value="DNA breaking-rejoining enzymes"/>
    <property type="match status" value="1"/>
</dbReference>
<reference evidence="3" key="1">
    <citation type="submission" date="2017-11" db="EMBL/GenBank/DDBJ databases">
        <authorList>
            <person name="Wibberg D."/>
        </authorList>
    </citation>
    <scope>NUCLEOTIDE SEQUENCE [LARGE SCALE GENOMIC DNA]</scope>
</reference>
<protein>
    <submittedName>
        <fullName evidence="2">Putative prophage phiRv2 integrase</fullName>
    </submittedName>
</protein>
<name>A0A2N9BAC0_STRCX</name>
<gene>
    <name evidence="2" type="ORF">SCNRRL3882_3746</name>
</gene>
<dbReference type="InterPro" id="IPR013762">
    <property type="entry name" value="Integrase-like_cat_sf"/>
</dbReference>
<dbReference type="EMBL" id="LT963352">
    <property type="protein sequence ID" value="SOR80291.1"/>
    <property type="molecule type" value="Genomic_DNA"/>
</dbReference>
<dbReference type="Proteomes" id="UP000235464">
    <property type="component" value="Chromosome I"/>
</dbReference>
<evidence type="ECO:0000313" key="2">
    <source>
        <dbReference type="EMBL" id="SOR80291.1"/>
    </source>
</evidence>
<evidence type="ECO:0000256" key="1">
    <source>
        <dbReference type="ARBA" id="ARBA00023172"/>
    </source>
</evidence>
<evidence type="ECO:0000313" key="3">
    <source>
        <dbReference type="Proteomes" id="UP000235464"/>
    </source>
</evidence>
<keyword evidence="3" id="KW-1185">Reference proteome</keyword>